<evidence type="ECO:0000259" key="1">
    <source>
        <dbReference type="PROSITE" id="PS50041"/>
    </source>
</evidence>
<dbReference type="PROSITE" id="PS50041">
    <property type="entry name" value="C_TYPE_LECTIN_2"/>
    <property type="match status" value="1"/>
</dbReference>
<name>A0A3Q3S3H4_9TELE</name>
<feature type="domain" description="C-type lectin" evidence="1">
    <location>
        <begin position="43"/>
        <end position="133"/>
    </location>
</feature>
<accession>A0A3Q3S3H4</accession>
<reference evidence="2" key="2">
    <citation type="submission" date="2025-09" db="UniProtKB">
        <authorList>
            <consortium name="Ensembl"/>
        </authorList>
    </citation>
    <scope>IDENTIFICATION</scope>
</reference>
<dbReference type="GeneTree" id="ENSGT00940000177488"/>
<proteinExistence type="predicted"/>
<dbReference type="SMART" id="SM00034">
    <property type="entry name" value="CLECT"/>
    <property type="match status" value="1"/>
</dbReference>
<dbReference type="PANTHER" id="PTHR45784">
    <property type="entry name" value="C-TYPE LECTIN DOMAIN FAMILY 20 MEMBER A-RELATED"/>
    <property type="match status" value="1"/>
</dbReference>
<dbReference type="InterPro" id="IPR001304">
    <property type="entry name" value="C-type_lectin-like"/>
</dbReference>
<dbReference type="InterPro" id="IPR016187">
    <property type="entry name" value="CTDL_fold"/>
</dbReference>
<evidence type="ECO:0000313" key="2">
    <source>
        <dbReference type="Ensembl" id="ENSMAMP00000016585.2"/>
    </source>
</evidence>
<dbReference type="InterPro" id="IPR016186">
    <property type="entry name" value="C-type_lectin-like/link_sf"/>
</dbReference>
<reference evidence="2" key="1">
    <citation type="submission" date="2025-08" db="UniProtKB">
        <authorList>
            <consortium name="Ensembl"/>
        </authorList>
    </citation>
    <scope>IDENTIFICATION</scope>
</reference>
<dbReference type="Ensembl" id="ENSMAMT00000017031.2">
    <property type="protein sequence ID" value="ENSMAMP00000016585.2"/>
    <property type="gene ID" value="ENSMAMG00000011233.2"/>
</dbReference>
<dbReference type="Proteomes" id="UP000261640">
    <property type="component" value="Unplaced"/>
</dbReference>
<keyword evidence="3" id="KW-1185">Reference proteome</keyword>
<evidence type="ECO:0000313" key="3">
    <source>
        <dbReference type="Proteomes" id="UP000261640"/>
    </source>
</evidence>
<dbReference type="AlphaFoldDB" id="A0A3Q3S3H4"/>
<organism evidence="2 3">
    <name type="scientific">Mastacembelus armatus</name>
    <name type="common">zig-zag eel</name>
    <dbReference type="NCBI Taxonomy" id="205130"/>
    <lineage>
        <taxon>Eukaryota</taxon>
        <taxon>Metazoa</taxon>
        <taxon>Chordata</taxon>
        <taxon>Craniata</taxon>
        <taxon>Vertebrata</taxon>
        <taxon>Euteleostomi</taxon>
        <taxon>Actinopterygii</taxon>
        <taxon>Neopterygii</taxon>
        <taxon>Teleostei</taxon>
        <taxon>Neoteleostei</taxon>
        <taxon>Acanthomorphata</taxon>
        <taxon>Anabantaria</taxon>
        <taxon>Synbranchiformes</taxon>
        <taxon>Mastacembelidae</taxon>
        <taxon>Mastacembelus</taxon>
    </lineage>
</organism>
<dbReference type="Gene3D" id="3.10.100.10">
    <property type="entry name" value="Mannose-Binding Protein A, subunit A"/>
    <property type="match status" value="1"/>
</dbReference>
<dbReference type="STRING" id="205130.ENSMAMP00000016585"/>
<protein>
    <recommendedName>
        <fullName evidence="1">C-type lectin domain-containing protein</fullName>
    </recommendedName>
</protein>
<dbReference type="PANTHER" id="PTHR45784:SF3">
    <property type="entry name" value="C-TYPE LECTIN DOMAIN FAMILY 4 MEMBER K-LIKE-RELATED"/>
    <property type="match status" value="1"/>
</dbReference>
<sequence length="161" mass="18107">MKIAYSIHISICCCCVVCLFILAGVNPFLFSGFCVSTSHPNIYYFIGENKTWQDAQTYCVTEHITLAEIQSQENLTAIMSTPANGYQNKAWIGLSKSPQWFYVDGQLGTFLFWDFGQPDNINECVIINAIGLWVAVTNPFFCYGSRNHSGICFKVSARCHM</sequence>
<dbReference type="Pfam" id="PF00059">
    <property type="entry name" value="Lectin_C"/>
    <property type="match status" value="1"/>
</dbReference>
<dbReference type="SUPFAM" id="SSF56436">
    <property type="entry name" value="C-type lectin-like"/>
    <property type="match status" value="1"/>
</dbReference>
<dbReference type="InParanoid" id="A0A3Q3S3H4"/>